<dbReference type="RefSeq" id="WP_010796198.1">
    <property type="nucleotide sequence ID" value="NZ_CP044086.1"/>
</dbReference>
<dbReference type="Proteomes" id="UP000250443">
    <property type="component" value="Unassembled WGS sequence"/>
</dbReference>
<accession>A0A2X2CWL6</accession>
<proteinExistence type="predicted"/>
<feature type="chain" id="PRO_5044582321" evidence="1">
    <location>
        <begin position="27"/>
        <end position="191"/>
    </location>
</feature>
<evidence type="ECO:0000313" key="5">
    <source>
        <dbReference type="Proteomes" id="UP000626180"/>
    </source>
</evidence>
<evidence type="ECO:0000256" key="1">
    <source>
        <dbReference type="SAM" id="SignalP"/>
    </source>
</evidence>
<evidence type="ECO:0000313" key="2">
    <source>
        <dbReference type="EMBL" id="MBF8641199.1"/>
    </source>
</evidence>
<organism evidence="3 4">
    <name type="scientific">Pseudomonas luteola</name>
    <dbReference type="NCBI Taxonomy" id="47886"/>
    <lineage>
        <taxon>Bacteria</taxon>
        <taxon>Pseudomonadati</taxon>
        <taxon>Pseudomonadota</taxon>
        <taxon>Gammaproteobacteria</taxon>
        <taxon>Pseudomonadales</taxon>
        <taxon>Pseudomonadaceae</taxon>
        <taxon>Pseudomonas</taxon>
    </lineage>
</organism>
<evidence type="ECO:0000313" key="3">
    <source>
        <dbReference type="EMBL" id="SPZ12428.1"/>
    </source>
</evidence>
<gene>
    <name evidence="2" type="ORF">IRZ65_10930</name>
    <name evidence="3" type="ORF">NCTC11842_04456</name>
</gene>
<reference evidence="2 5" key="2">
    <citation type="submission" date="2020-10" db="EMBL/GenBank/DDBJ databases">
        <title>Genome sequences of Pseudomonas isolates.</title>
        <authorList>
            <person name="Wessels L."/>
            <person name="Reich F."/>
            <person name="Hammerl J."/>
        </authorList>
    </citation>
    <scope>NUCLEOTIDE SEQUENCE [LARGE SCALE GENOMIC DNA]</scope>
    <source>
        <strain evidence="2 5">20-MO00624-0</strain>
    </source>
</reference>
<dbReference type="EMBL" id="JADMCD010000004">
    <property type="protein sequence ID" value="MBF8641199.1"/>
    <property type="molecule type" value="Genomic_DNA"/>
</dbReference>
<feature type="signal peptide" evidence="1">
    <location>
        <begin position="1"/>
        <end position="26"/>
    </location>
</feature>
<dbReference type="Proteomes" id="UP000626180">
    <property type="component" value="Unassembled WGS sequence"/>
</dbReference>
<keyword evidence="5" id="KW-1185">Reference proteome</keyword>
<sequence length="191" mass="20456">MNNNSLKMALASAALVFGLVTLPVQAASKAETTQTANSRPISLLNHQLVLALPEGFDVSPLPPGTTAEDPSARGKLYINKASQQLIVTSETPVPEDKSASNRVVLAKAKAAFYARQKLSGSKFKVLKEKTLKRDGLTLQQLETTSVMNGTPMRSTAFIAEADARVAVVQLLSDRKDEAAHKALVQHVLGEH</sequence>
<protein>
    <submittedName>
        <fullName evidence="3">Uncharacterized protein</fullName>
    </submittedName>
</protein>
<name>A0A2X2CWL6_PSELU</name>
<dbReference type="AlphaFoldDB" id="A0A2X2CWL6"/>
<reference evidence="3 4" key="1">
    <citation type="submission" date="2018-06" db="EMBL/GenBank/DDBJ databases">
        <authorList>
            <consortium name="Pathogen Informatics"/>
            <person name="Doyle S."/>
        </authorList>
    </citation>
    <scope>NUCLEOTIDE SEQUENCE [LARGE SCALE GENOMIC DNA]</scope>
    <source>
        <strain evidence="3 4">NCTC11842</strain>
    </source>
</reference>
<keyword evidence="1" id="KW-0732">Signal</keyword>
<evidence type="ECO:0000313" key="4">
    <source>
        <dbReference type="Proteomes" id="UP000250443"/>
    </source>
</evidence>
<dbReference type="EMBL" id="UAUF01000014">
    <property type="protein sequence ID" value="SPZ12428.1"/>
    <property type="molecule type" value="Genomic_DNA"/>
</dbReference>